<accession>A0A1M6DEI7</accession>
<dbReference type="EMBL" id="FQZI01000002">
    <property type="protein sequence ID" value="SHI71714.1"/>
    <property type="molecule type" value="Genomic_DNA"/>
</dbReference>
<protein>
    <submittedName>
        <fullName evidence="1">Uncharacterized protein</fullName>
    </submittedName>
</protein>
<gene>
    <name evidence="1" type="ORF">SAMN05444363_1405</name>
</gene>
<sequence>MKQKDYVEKEIEKLSLILKKLLSVIIKSNKTESSNHLADEVNATLIDKFNLSNIEFEELNSDDLIQILIEEKKISSLHLEDLANIFYNLAKTSTKNSKKNKSTLKNCLTIYNHLEKSEGIFSFERNQKINEIKHLITL</sequence>
<reference evidence="2" key="1">
    <citation type="submission" date="2016-11" db="EMBL/GenBank/DDBJ databases">
        <authorList>
            <person name="Varghese N."/>
            <person name="Submissions S."/>
        </authorList>
    </citation>
    <scope>NUCLEOTIDE SEQUENCE [LARGE SCALE GENOMIC DNA]</scope>
    <source>
        <strain evidence="2">DSM 18829</strain>
    </source>
</reference>
<dbReference type="Proteomes" id="UP000184488">
    <property type="component" value="Unassembled WGS sequence"/>
</dbReference>
<dbReference type="AlphaFoldDB" id="A0A1M6DEI7"/>
<name>A0A1M6DEI7_9FLAO</name>
<organism evidence="1 2">
    <name type="scientific">Flavobacterium terrae</name>
    <dbReference type="NCBI Taxonomy" id="415425"/>
    <lineage>
        <taxon>Bacteria</taxon>
        <taxon>Pseudomonadati</taxon>
        <taxon>Bacteroidota</taxon>
        <taxon>Flavobacteriia</taxon>
        <taxon>Flavobacteriales</taxon>
        <taxon>Flavobacteriaceae</taxon>
        <taxon>Flavobacterium</taxon>
    </lineage>
</organism>
<dbReference type="STRING" id="415425.SAMN05444363_1405"/>
<dbReference type="RefSeq" id="WP_073309882.1">
    <property type="nucleotide sequence ID" value="NZ_FQZI01000002.1"/>
</dbReference>
<keyword evidence="2" id="KW-1185">Reference proteome</keyword>
<dbReference type="OrthoDB" id="1494649at2"/>
<evidence type="ECO:0000313" key="2">
    <source>
        <dbReference type="Proteomes" id="UP000184488"/>
    </source>
</evidence>
<evidence type="ECO:0000313" key="1">
    <source>
        <dbReference type="EMBL" id="SHI71714.1"/>
    </source>
</evidence>
<proteinExistence type="predicted"/>